<sequence>MAGRGAGGGLPASGVDCQRPSPVAGRSLATEKSLGGNDYVGKGV</sequence>
<dbReference type="EMBL" id="BTGU01000840">
    <property type="protein sequence ID" value="GMN69405.1"/>
    <property type="molecule type" value="Genomic_DNA"/>
</dbReference>
<comment type="caution">
    <text evidence="2">The sequence shown here is derived from an EMBL/GenBank/DDBJ whole genome shotgun (WGS) entry which is preliminary data.</text>
</comment>
<dbReference type="Proteomes" id="UP001187192">
    <property type="component" value="Unassembled WGS sequence"/>
</dbReference>
<organism evidence="2 3">
    <name type="scientific">Ficus carica</name>
    <name type="common">Common fig</name>
    <dbReference type="NCBI Taxonomy" id="3494"/>
    <lineage>
        <taxon>Eukaryota</taxon>
        <taxon>Viridiplantae</taxon>
        <taxon>Streptophyta</taxon>
        <taxon>Embryophyta</taxon>
        <taxon>Tracheophyta</taxon>
        <taxon>Spermatophyta</taxon>
        <taxon>Magnoliopsida</taxon>
        <taxon>eudicotyledons</taxon>
        <taxon>Gunneridae</taxon>
        <taxon>Pentapetalae</taxon>
        <taxon>rosids</taxon>
        <taxon>fabids</taxon>
        <taxon>Rosales</taxon>
        <taxon>Moraceae</taxon>
        <taxon>Ficeae</taxon>
        <taxon>Ficus</taxon>
    </lineage>
</organism>
<accession>A0AA88E854</accession>
<feature type="compositionally biased region" description="Gly residues" evidence="1">
    <location>
        <begin position="1"/>
        <end position="11"/>
    </location>
</feature>
<proteinExistence type="predicted"/>
<keyword evidence="3" id="KW-1185">Reference proteome</keyword>
<evidence type="ECO:0000313" key="2">
    <source>
        <dbReference type="EMBL" id="GMN69405.1"/>
    </source>
</evidence>
<protein>
    <submittedName>
        <fullName evidence="2">Uncharacterized protein</fullName>
    </submittedName>
</protein>
<feature type="region of interest" description="Disordered" evidence="1">
    <location>
        <begin position="1"/>
        <end position="44"/>
    </location>
</feature>
<dbReference type="AlphaFoldDB" id="A0AA88E854"/>
<evidence type="ECO:0000313" key="3">
    <source>
        <dbReference type="Proteomes" id="UP001187192"/>
    </source>
</evidence>
<evidence type="ECO:0000256" key="1">
    <source>
        <dbReference type="SAM" id="MobiDB-lite"/>
    </source>
</evidence>
<reference evidence="2" key="1">
    <citation type="submission" date="2023-07" db="EMBL/GenBank/DDBJ databases">
        <title>draft genome sequence of fig (Ficus carica).</title>
        <authorList>
            <person name="Takahashi T."/>
            <person name="Nishimura K."/>
        </authorList>
    </citation>
    <scope>NUCLEOTIDE SEQUENCE</scope>
</reference>
<gene>
    <name evidence="2" type="ORF">TIFTF001_038455</name>
</gene>
<name>A0AA88E854_FICCA</name>